<gene>
    <name evidence="1" type="ORF">N0B31_04495</name>
</gene>
<evidence type="ECO:0000313" key="2">
    <source>
        <dbReference type="Proteomes" id="UP001057580"/>
    </source>
</evidence>
<dbReference type="KEGG" id="ssai:N0B31_04495"/>
<dbReference type="RefSeq" id="WP_260594646.1">
    <property type="nucleotide sequence ID" value="NZ_CP104003.1"/>
</dbReference>
<name>A0A9E7U945_9EURY</name>
<reference evidence="1" key="1">
    <citation type="submission" date="2022-09" db="EMBL/GenBank/DDBJ databases">
        <title>Diverse halophilic archaea isolated from saline environments.</title>
        <authorList>
            <person name="Cui H.-L."/>
        </authorList>
    </citation>
    <scope>NUCLEOTIDE SEQUENCE</scope>
    <source>
        <strain evidence="1">ZS-35-S2</strain>
    </source>
</reference>
<dbReference type="AlphaFoldDB" id="A0A9E7U945"/>
<evidence type="ECO:0008006" key="3">
    <source>
        <dbReference type="Google" id="ProtNLM"/>
    </source>
</evidence>
<dbReference type="EMBL" id="CP104003">
    <property type="protein sequence ID" value="UWM55546.1"/>
    <property type="molecule type" value="Genomic_DNA"/>
</dbReference>
<dbReference type="Proteomes" id="UP001057580">
    <property type="component" value="Chromosome"/>
</dbReference>
<dbReference type="GeneID" id="74941655"/>
<organism evidence="1 2">
    <name type="scientific">Salinirubellus salinus</name>
    <dbReference type="NCBI Taxonomy" id="1364945"/>
    <lineage>
        <taxon>Archaea</taxon>
        <taxon>Methanobacteriati</taxon>
        <taxon>Methanobacteriota</taxon>
        <taxon>Stenosarchaea group</taxon>
        <taxon>Halobacteria</taxon>
        <taxon>Halobacteriales</taxon>
        <taxon>Natronomonadaceae</taxon>
        <taxon>Salinirubellus</taxon>
    </lineage>
</organism>
<proteinExistence type="predicted"/>
<evidence type="ECO:0000313" key="1">
    <source>
        <dbReference type="EMBL" id="UWM55546.1"/>
    </source>
</evidence>
<accession>A0A9E7U945</accession>
<keyword evidence="2" id="KW-1185">Reference proteome</keyword>
<protein>
    <recommendedName>
        <fullName evidence="3">Small CPxCG-related zinc finger protein</fullName>
    </recommendedName>
</protein>
<sequence>MSTLDILLRRVLGAERVLRECRNCGTTVAEDQSECGECGAEEVATYRLT</sequence>